<dbReference type="OrthoDB" id="3768322at2759"/>
<reference evidence="2 3" key="1">
    <citation type="submission" date="2016-07" db="EMBL/GenBank/DDBJ databases">
        <title>Pervasive Adenine N6-methylation of Active Genes in Fungi.</title>
        <authorList>
            <consortium name="DOE Joint Genome Institute"/>
            <person name="Mondo S.J."/>
            <person name="Dannebaum R.O."/>
            <person name="Kuo R.C."/>
            <person name="Labutti K."/>
            <person name="Haridas S."/>
            <person name="Kuo A."/>
            <person name="Salamov A."/>
            <person name="Ahrendt S.R."/>
            <person name="Lipzen A."/>
            <person name="Sullivan W."/>
            <person name="Andreopoulos W.B."/>
            <person name="Clum A."/>
            <person name="Lindquist E."/>
            <person name="Daum C."/>
            <person name="Ramamoorthy G.K."/>
            <person name="Gryganskyi A."/>
            <person name="Culley D."/>
            <person name="Magnuson J.K."/>
            <person name="James T.Y."/>
            <person name="O'Malley M.A."/>
            <person name="Stajich J.E."/>
            <person name="Spatafora J.W."/>
            <person name="Visel A."/>
            <person name="Grigoriev I.V."/>
        </authorList>
    </citation>
    <scope>NUCLEOTIDE SEQUENCE [LARGE SCALE GENOMIC DNA]</scope>
    <source>
        <strain evidence="2 3">CBS 115471</strain>
    </source>
</reference>
<keyword evidence="1" id="KW-0732">Signal</keyword>
<dbReference type="EMBL" id="MCFA01000133">
    <property type="protein sequence ID" value="ORY04683.1"/>
    <property type="molecule type" value="Genomic_DNA"/>
</dbReference>
<keyword evidence="3" id="KW-1185">Reference proteome</keyword>
<feature type="chain" id="PRO_5010999200" evidence="1">
    <location>
        <begin position="24"/>
        <end position="157"/>
    </location>
</feature>
<sequence length="157" mass="16500">MVIMYITTPLLPLFALLIPLISSTSTSTVPCPSAQLPTASVALSSAQLPTASVTLSSAYACKGSVATYLNVTSGICIDTPEFWTARGSMLQDAPKGMECGFLFYAEKGCKGYGVSAGAATMENRGSWEQCVRTYVDGKGEVGERGRSFMLACWGRGG</sequence>
<dbReference type="AlphaFoldDB" id="A0A1Y1Z312"/>
<dbReference type="Proteomes" id="UP000193144">
    <property type="component" value="Unassembled WGS sequence"/>
</dbReference>
<gene>
    <name evidence="2" type="ORF">BCR34DRAFT_572530</name>
</gene>
<comment type="caution">
    <text evidence="2">The sequence shown here is derived from an EMBL/GenBank/DDBJ whole genome shotgun (WGS) entry which is preliminary data.</text>
</comment>
<accession>A0A1Y1Z312</accession>
<organism evidence="2 3">
    <name type="scientific">Clohesyomyces aquaticus</name>
    <dbReference type="NCBI Taxonomy" id="1231657"/>
    <lineage>
        <taxon>Eukaryota</taxon>
        <taxon>Fungi</taxon>
        <taxon>Dikarya</taxon>
        <taxon>Ascomycota</taxon>
        <taxon>Pezizomycotina</taxon>
        <taxon>Dothideomycetes</taxon>
        <taxon>Pleosporomycetidae</taxon>
        <taxon>Pleosporales</taxon>
        <taxon>Lindgomycetaceae</taxon>
        <taxon>Clohesyomyces</taxon>
    </lineage>
</organism>
<evidence type="ECO:0000313" key="3">
    <source>
        <dbReference type="Proteomes" id="UP000193144"/>
    </source>
</evidence>
<proteinExistence type="predicted"/>
<feature type="signal peptide" evidence="1">
    <location>
        <begin position="1"/>
        <end position="23"/>
    </location>
</feature>
<evidence type="ECO:0000313" key="2">
    <source>
        <dbReference type="EMBL" id="ORY04683.1"/>
    </source>
</evidence>
<protein>
    <submittedName>
        <fullName evidence="2">Uncharacterized protein</fullName>
    </submittedName>
</protein>
<name>A0A1Y1Z312_9PLEO</name>
<evidence type="ECO:0000256" key="1">
    <source>
        <dbReference type="SAM" id="SignalP"/>
    </source>
</evidence>